<dbReference type="InterPro" id="IPR036179">
    <property type="entry name" value="Ig-like_dom_sf"/>
</dbReference>
<evidence type="ECO:0000313" key="2">
    <source>
        <dbReference type="EnsemblMetazoa" id="CJA08556.1"/>
    </source>
</evidence>
<dbReference type="PANTHER" id="PTHR35182:SF9">
    <property type="entry name" value="TRANSTHYRETIN-RELATED FAMILY DOMAIN"/>
    <property type="match status" value="1"/>
</dbReference>
<evidence type="ECO:0000313" key="3">
    <source>
        <dbReference type="Proteomes" id="UP000005237"/>
    </source>
</evidence>
<dbReference type="PANTHER" id="PTHR35182">
    <property type="entry name" value="PROTEIN CBG13762"/>
    <property type="match status" value="1"/>
</dbReference>
<reference evidence="3" key="1">
    <citation type="submission" date="2010-08" db="EMBL/GenBank/DDBJ databases">
        <authorList>
            <consortium name="Caenorhabditis japonica Sequencing Consortium"/>
            <person name="Wilson R.K."/>
        </authorList>
    </citation>
    <scope>NUCLEOTIDE SEQUENCE [LARGE SCALE GENOMIC DNA]</scope>
    <source>
        <strain evidence="3">DF5081</strain>
    </source>
</reference>
<dbReference type="AlphaFoldDB" id="A0A8R1DPM6"/>
<reference evidence="2" key="2">
    <citation type="submission" date="2022-06" db="UniProtKB">
        <authorList>
            <consortium name="EnsemblMetazoa"/>
        </authorList>
    </citation>
    <scope>IDENTIFICATION</scope>
    <source>
        <strain evidence="2">DF5081</strain>
    </source>
</reference>
<feature type="chain" id="PRO_5035774442" evidence="1">
    <location>
        <begin position="18"/>
        <end position="131"/>
    </location>
</feature>
<dbReference type="SUPFAM" id="SSF48726">
    <property type="entry name" value="Immunoglobulin"/>
    <property type="match status" value="1"/>
</dbReference>
<dbReference type="EnsemblMetazoa" id="CJA08556.1">
    <property type="protein sequence ID" value="CJA08556.1"/>
    <property type="gene ID" value="WBGene00127760"/>
</dbReference>
<name>A0A8R1DPM6_CAEJA</name>
<dbReference type="InterPro" id="IPR013783">
    <property type="entry name" value="Ig-like_fold"/>
</dbReference>
<evidence type="ECO:0000256" key="1">
    <source>
        <dbReference type="SAM" id="SignalP"/>
    </source>
</evidence>
<keyword evidence="3" id="KW-1185">Reference proteome</keyword>
<keyword evidence="1" id="KW-0732">Signal</keyword>
<dbReference type="Gene3D" id="2.60.40.10">
    <property type="entry name" value="Immunoglobulins"/>
    <property type="match status" value="1"/>
</dbReference>
<organism evidence="2 3">
    <name type="scientific">Caenorhabditis japonica</name>
    <dbReference type="NCBI Taxonomy" id="281687"/>
    <lineage>
        <taxon>Eukaryota</taxon>
        <taxon>Metazoa</taxon>
        <taxon>Ecdysozoa</taxon>
        <taxon>Nematoda</taxon>
        <taxon>Chromadorea</taxon>
        <taxon>Rhabditida</taxon>
        <taxon>Rhabditina</taxon>
        <taxon>Rhabditomorpha</taxon>
        <taxon>Rhabditoidea</taxon>
        <taxon>Rhabditidae</taxon>
        <taxon>Peloderinae</taxon>
        <taxon>Caenorhabditis</taxon>
    </lineage>
</organism>
<protein>
    <submittedName>
        <fullName evidence="2">Uncharacterized protein</fullName>
    </submittedName>
</protein>
<proteinExistence type="predicted"/>
<feature type="signal peptide" evidence="1">
    <location>
        <begin position="1"/>
        <end position="17"/>
    </location>
</feature>
<dbReference type="Proteomes" id="UP000005237">
    <property type="component" value="Unassembled WGS sequence"/>
</dbReference>
<sequence>MICLIALFLFYVQYVMSAVTLYPVKIGETLILDIGGDVREWTRIRSGVEEKIVPCSESVKTLCNVWIDNNSKVTGDGREQMNKNGTLIISDIKRSDSGDYFSNDELERVHYTADGQIWKLAKSRISIVPTD</sequence>
<accession>A0A8R1DPM6</accession>